<dbReference type="STRING" id="1073089.A0A1L9S1A8"/>
<dbReference type="AlphaFoldDB" id="A0A1L9S1A8"/>
<dbReference type="GeneID" id="63745945"/>
<protein>
    <submittedName>
        <fullName evidence="1">Uncharacterized protein</fullName>
    </submittedName>
</protein>
<proteinExistence type="predicted"/>
<accession>A0A1L9S1A8</accession>
<evidence type="ECO:0000313" key="1">
    <source>
        <dbReference type="EMBL" id="OJJ40959.1"/>
    </source>
</evidence>
<gene>
    <name evidence="1" type="ORF">ASPWEDRAFT_167003</name>
</gene>
<name>A0A1L9S1A8_ASPWE</name>
<evidence type="ECO:0000313" key="2">
    <source>
        <dbReference type="Proteomes" id="UP000184383"/>
    </source>
</evidence>
<reference evidence="2" key="1">
    <citation type="journal article" date="2017" name="Genome Biol.">
        <title>Comparative genomics reveals high biological diversity and specific adaptations in the industrially and medically important fungal genus Aspergillus.</title>
        <authorList>
            <person name="de Vries R.P."/>
            <person name="Riley R."/>
            <person name="Wiebenga A."/>
            <person name="Aguilar-Osorio G."/>
            <person name="Amillis S."/>
            <person name="Uchima C.A."/>
            <person name="Anderluh G."/>
            <person name="Asadollahi M."/>
            <person name="Askin M."/>
            <person name="Barry K."/>
            <person name="Battaglia E."/>
            <person name="Bayram O."/>
            <person name="Benocci T."/>
            <person name="Braus-Stromeyer S.A."/>
            <person name="Caldana C."/>
            <person name="Canovas D."/>
            <person name="Cerqueira G.C."/>
            <person name="Chen F."/>
            <person name="Chen W."/>
            <person name="Choi C."/>
            <person name="Clum A."/>
            <person name="Dos Santos R.A."/>
            <person name="Damasio A.R."/>
            <person name="Diallinas G."/>
            <person name="Emri T."/>
            <person name="Fekete E."/>
            <person name="Flipphi M."/>
            <person name="Freyberg S."/>
            <person name="Gallo A."/>
            <person name="Gournas C."/>
            <person name="Habgood R."/>
            <person name="Hainaut M."/>
            <person name="Harispe M.L."/>
            <person name="Henrissat B."/>
            <person name="Hilden K.S."/>
            <person name="Hope R."/>
            <person name="Hossain A."/>
            <person name="Karabika E."/>
            <person name="Karaffa L."/>
            <person name="Karanyi Z."/>
            <person name="Krasevec N."/>
            <person name="Kuo A."/>
            <person name="Kusch H."/>
            <person name="LaButti K."/>
            <person name="Lagendijk E.L."/>
            <person name="Lapidus A."/>
            <person name="Levasseur A."/>
            <person name="Lindquist E."/>
            <person name="Lipzen A."/>
            <person name="Logrieco A.F."/>
            <person name="MacCabe A."/>
            <person name="Maekelae M.R."/>
            <person name="Malavazi I."/>
            <person name="Melin P."/>
            <person name="Meyer V."/>
            <person name="Mielnichuk N."/>
            <person name="Miskei M."/>
            <person name="Molnar A.P."/>
            <person name="Mule G."/>
            <person name="Ngan C.Y."/>
            <person name="Orejas M."/>
            <person name="Orosz E."/>
            <person name="Ouedraogo J.P."/>
            <person name="Overkamp K.M."/>
            <person name="Park H.-S."/>
            <person name="Perrone G."/>
            <person name="Piumi F."/>
            <person name="Punt P.J."/>
            <person name="Ram A.F."/>
            <person name="Ramon A."/>
            <person name="Rauscher S."/>
            <person name="Record E."/>
            <person name="Riano-Pachon D.M."/>
            <person name="Robert V."/>
            <person name="Roehrig J."/>
            <person name="Ruller R."/>
            <person name="Salamov A."/>
            <person name="Salih N.S."/>
            <person name="Samson R.A."/>
            <person name="Sandor E."/>
            <person name="Sanguinetti M."/>
            <person name="Schuetze T."/>
            <person name="Sepcic K."/>
            <person name="Shelest E."/>
            <person name="Sherlock G."/>
            <person name="Sophianopoulou V."/>
            <person name="Squina F.M."/>
            <person name="Sun H."/>
            <person name="Susca A."/>
            <person name="Todd R.B."/>
            <person name="Tsang A."/>
            <person name="Unkles S.E."/>
            <person name="van de Wiele N."/>
            <person name="van Rossen-Uffink D."/>
            <person name="Oliveira J.V."/>
            <person name="Vesth T.C."/>
            <person name="Visser J."/>
            <person name="Yu J.-H."/>
            <person name="Zhou M."/>
            <person name="Andersen M.R."/>
            <person name="Archer D.B."/>
            <person name="Baker S.E."/>
            <person name="Benoit I."/>
            <person name="Brakhage A.A."/>
            <person name="Braus G.H."/>
            <person name="Fischer R."/>
            <person name="Frisvad J.C."/>
            <person name="Goldman G.H."/>
            <person name="Houbraken J."/>
            <person name="Oakley B."/>
            <person name="Pocsi I."/>
            <person name="Scazzocchio C."/>
            <person name="Seiboth B."/>
            <person name="vanKuyk P.A."/>
            <person name="Wortman J."/>
            <person name="Dyer P.S."/>
            <person name="Grigoriev I.V."/>
        </authorList>
    </citation>
    <scope>NUCLEOTIDE SEQUENCE [LARGE SCALE GENOMIC DNA]</scope>
    <source>
        <strain evidence="2">DTO 134E9</strain>
    </source>
</reference>
<dbReference type="OrthoDB" id="4471584at2759"/>
<dbReference type="EMBL" id="KV878209">
    <property type="protein sequence ID" value="OJJ40959.1"/>
    <property type="molecule type" value="Genomic_DNA"/>
</dbReference>
<dbReference type="RefSeq" id="XP_040694635.1">
    <property type="nucleotide sequence ID" value="XM_040830097.1"/>
</dbReference>
<sequence>MSPSLDTIIPRYLDIVFQDALAFQSHLIHQVSEARASGNDVITDFFYTNIDSSWAVDTIKLLEQKRLVCFKSYRPSWRVFKIRTVPTPLHHADQEWLSLSRDQWLPTGVLTQNERSMLTTTSNTLFRFSSGPYAQMTKAPNIAVQLNATGLPRVVFESGFSQSFDNLRADVGEWMIGGTGAVQAVVVVKWKPSRAIMRVRGDVKLYTLQSDGMPRLVQTEQIFPKPPGPPQILRLTRGMFFGANIDANRSANDVFGLEIDELRPVATRLMANMGYTPV</sequence>
<keyword evidence="2" id="KW-1185">Reference proteome</keyword>
<organism evidence="1 2">
    <name type="scientific">Aspergillus wentii DTO 134E9</name>
    <dbReference type="NCBI Taxonomy" id="1073089"/>
    <lineage>
        <taxon>Eukaryota</taxon>
        <taxon>Fungi</taxon>
        <taxon>Dikarya</taxon>
        <taxon>Ascomycota</taxon>
        <taxon>Pezizomycotina</taxon>
        <taxon>Eurotiomycetes</taxon>
        <taxon>Eurotiomycetidae</taxon>
        <taxon>Eurotiales</taxon>
        <taxon>Aspergillaceae</taxon>
        <taxon>Aspergillus</taxon>
        <taxon>Aspergillus subgen. Cremei</taxon>
    </lineage>
</organism>
<dbReference type="Proteomes" id="UP000184383">
    <property type="component" value="Unassembled WGS sequence"/>
</dbReference>
<dbReference type="VEuPathDB" id="FungiDB:ASPWEDRAFT_167003"/>